<accession>A0A8S5SD01</accession>
<name>A0A8S5SD01_9CAUD</name>
<dbReference type="EMBL" id="BK032572">
    <property type="protein sequence ID" value="DAF48699.1"/>
    <property type="molecule type" value="Genomic_DNA"/>
</dbReference>
<protein>
    <submittedName>
        <fullName evidence="1">Uncharacterized protein</fullName>
    </submittedName>
</protein>
<evidence type="ECO:0000313" key="1">
    <source>
        <dbReference type="EMBL" id="DAF48699.1"/>
    </source>
</evidence>
<organism evidence="1">
    <name type="scientific">Siphoviridae sp. ctrCv3</name>
    <dbReference type="NCBI Taxonomy" id="2827954"/>
    <lineage>
        <taxon>Viruses</taxon>
        <taxon>Duplodnaviria</taxon>
        <taxon>Heunggongvirae</taxon>
        <taxon>Uroviricota</taxon>
        <taxon>Caudoviricetes</taxon>
    </lineage>
</organism>
<sequence>MLFAFFPEYPARIAACVAFKSIRYSSQKRCCFAVSFSTNRTSFAYPAAPSAAYGFPAFRLRPKQKATLRRSVIVRRLCVALLINIISRVFRNVTDRILTIYLPPCRAILYPSSARVALRHTVRSSQPNSLLSRSTPSLCLSMYSTSRIRRSSSVSVARAFFVSRTSDSAMRRLSDNRSIRQMLLFMRSSYDVPPPCTGAVPVDALLMDVMRSRSILISSGMDNIAASFFRRLNRSALHFIFQSSFTFSPHHSMFNTLCRVFVYGGSVYISHPNSSFMASLTIQTLRLPLPTLSRMFATSADSLFTSSCVGLKQDIHAQTKIVMAIDTALCMETSFGFRLDLLLIACGLLFLNNMLGEFGAAQLPGAIVLAVPAKARRYFQKHVMFPAVHSHRFSFLRSCKSPYLQRPAIHLRHTRTNHVFLILAMCLCACSLCTAQQRPSPALALRFCRRRLLRKQTPGLFRRARSWKRSPCSCHARSSLPLFFLSPYAQKKSSFVMLRSAPWKLRSASHMPSLRESSLNFCQCTQFLQRITGSYPSCTAILLNWLRVGRLTSIVGAASIRSVTCSLSRSVQFLQF</sequence>
<proteinExistence type="predicted"/>
<reference evidence="1" key="1">
    <citation type="journal article" date="2021" name="Proc. Natl. Acad. Sci. U.S.A.">
        <title>A Catalog of Tens of Thousands of Viruses from Human Metagenomes Reveals Hidden Associations with Chronic Diseases.</title>
        <authorList>
            <person name="Tisza M.J."/>
            <person name="Buck C.B."/>
        </authorList>
    </citation>
    <scope>NUCLEOTIDE SEQUENCE</scope>
    <source>
        <strain evidence="1">CtrCv3</strain>
    </source>
</reference>